<keyword evidence="3" id="KW-1185">Reference proteome</keyword>
<keyword evidence="1" id="KW-1133">Transmembrane helix</keyword>
<proteinExistence type="predicted"/>
<evidence type="ECO:0000256" key="1">
    <source>
        <dbReference type="SAM" id="Phobius"/>
    </source>
</evidence>
<sequence length="73" mass="8114">MPAPLRTIMVALWVTCLAGAVLTAFFSYGWYGWVPFAISGAIGVIVGVPAGIWTARQIKRDDPNWPRRKRKNP</sequence>
<protein>
    <recommendedName>
        <fullName evidence="4">DUF2530 domain-containing protein</fullName>
    </recommendedName>
</protein>
<feature type="transmembrane region" description="Helical" evidence="1">
    <location>
        <begin position="7"/>
        <end position="30"/>
    </location>
</feature>
<evidence type="ECO:0008006" key="4">
    <source>
        <dbReference type="Google" id="ProtNLM"/>
    </source>
</evidence>
<organism evidence="2 3">
    <name type="scientific">Albidovulum marisflavi</name>
    <dbReference type="NCBI Taxonomy" id="2984159"/>
    <lineage>
        <taxon>Bacteria</taxon>
        <taxon>Pseudomonadati</taxon>
        <taxon>Pseudomonadota</taxon>
        <taxon>Alphaproteobacteria</taxon>
        <taxon>Rhodobacterales</taxon>
        <taxon>Paracoccaceae</taxon>
        <taxon>Albidovulum</taxon>
    </lineage>
</organism>
<evidence type="ECO:0000313" key="3">
    <source>
        <dbReference type="Proteomes" id="UP001652542"/>
    </source>
</evidence>
<comment type="caution">
    <text evidence="2">The sequence shown here is derived from an EMBL/GenBank/DDBJ whole genome shotgun (WGS) entry which is preliminary data.</text>
</comment>
<evidence type="ECO:0000313" key="2">
    <source>
        <dbReference type="EMBL" id="MCV2868363.1"/>
    </source>
</evidence>
<keyword evidence="1" id="KW-0812">Transmembrane</keyword>
<name>A0ABT2ZB43_9RHOB</name>
<dbReference type="EMBL" id="JAOWKY010000001">
    <property type="protein sequence ID" value="MCV2868363.1"/>
    <property type="molecule type" value="Genomic_DNA"/>
</dbReference>
<dbReference type="SUPFAM" id="SSF82866">
    <property type="entry name" value="Multidrug efflux transporter AcrB transmembrane domain"/>
    <property type="match status" value="1"/>
</dbReference>
<gene>
    <name evidence="2" type="ORF">OEW28_06945</name>
</gene>
<keyword evidence="1" id="KW-0472">Membrane</keyword>
<dbReference type="RefSeq" id="WP_263733977.1">
    <property type="nucleotide sequence ID" value="NZ_JAOWKY010000001.1"/>
</dbReference>
<accession>A0ABT2ZB43</accession>
<reference evidence="2 3" key="1">
    <citation type="submission" date="2022-10" db="EMBL/GenBank/DDBJ databases">
        <title>Defluviimonas sp. nov., isolated from ocean surface water.</title>
        <authorList>
            <person name="He W."/>
            <person name="Wang L."/>
            <person name="Zhang D.-F."/>
        </authorList>
    </citation>
    <scope>NUCLEOTIDE SEQUENCE [LARGE SCALE GENOMIC DNA]</scope>
    <source>
        <strain evidence="2 3">WL0002</strain>
    </source>
</reference>
<feature type="transmembrane region" description="Helical" evidence="1">
    <location>
        <begin position="36"/>
        <end position="55"/>
    </location>
</feature>
<dbReference type="Proteomes" id="UP001652542">
    <property type="component" value="Unassembled WGS sequence"/>
</dbReference>